<protein>
    <submittedName>
        <fullName evidence="6">Flavin reductase family protein</fullName>
    </submittedName>
</protein>
<dbReference type="OrthoDB" id="9794638at2"/>
<dbReference type="SUPFAM" id="SSF50475">
    <property type="entry name" value="FMN-binding split barrel"/>
    <property type="match status" value="1"/>
</dbReference>
<evidence type="ECO:0000256" key="1">
    <source>
        <dbReference type="ARBA" id="ARBA00001917"/>
    </source>
</evidence>
<dbReference type="Gene3D" id="2.30.110.10">
    <property type="entry name" value="Electron Transport, Fmn-binding Protein, Chain A"/>
    <property type="match status" value="1"/>
</dbReference>
<name>A0A3A1QZ01_9BACI</name>
<evidence type="ECO:0000256" key="3">
    <source>
        <dbReference type="ARBA" id="ARBA00022643"/>
    </source>
</evidence>
<reference evidence="6 7" key="1">
    <citation type="submission" date="2018-09" db="EMBL/GenBank/DDBJ databases">
        <title>Bacillus saliacetes sp. nov., isolated from Thai shrimp paste (Ka-pi).</title>
        <authorList>
            <person name="Daroonpunt R."/>
            <person name="Tanasupawat S."/>
            <person name="Yiamsombut S."/>
        </authorList>
    </citation>
    <scope>NUCLEOTIDE SEQUENCE [LARGE SCALE GENOMIC DNA]</scope>
    <source>
        <strain evidence="6 7">SKP7-4</strain>
    </source>
</reference>
<feature type="domain" description="Flavin reductase like" evidence="5">
    <location>
        <begin position="19"/>
        <end position="175"/>
    </location>
</feature>
<evidence type="ECO:0000313" key="7">
    <source>
        <dbReference type="Proteomes" id="UP000265801"/>
    </source>
</evidence>
<comment type="caution">
    <text evidence="6">The sequence shown here is derived from an EMBL/GenBank/DDBJ whole genome shotgun (WGS) entry which is preliminary data.</text>
</comment>
<comment type="similarity">
    <text evidence="4">Belongs to the flavoredoxin family.</text>
</comment>
<gene>
    <name evidence="6" type="ORF">D3H55_11390</name>
</gene>
<evidence type="ECO:0000256" key="2">
    <source>
        <dbReference type="ARBA" id="ARBA00022630"/>
    </source>
</evidence>
<keyword evidence="7" id="KW-1185">Reference proteome</keyword>
<dbReference type="Pfam" id="PF01613">
    <property type="entry name" value="Flavin_Reduct"/>
    <property type="match status" value="1"/>
</dbReference>
<dbReference type="PANTHER" id="PTHR33798:SF5">
    <property type="entry name" value="FLAVIN REDUCTASE LIKE DOMAIN-CONTAINING PROTEIN"/>
    <property type="match status" value="1"/>
</dbReference>
<evidence type="ECO:0000259" key="5">
    <source>
        <dbReference type="SMART" id="SM00903"/>
    </source>
</evidence>
<organism evidence="6 7">
    <name type="scientific">Bacillus salacetis</name>
    <dbReference type="NCBI Taxonomy" id="2315464"/>
    <lineage>
        <taxon>Bacteria</taxon>
        <taxon>Bacillati</taxon>
        <taxon>Bacillota</taxon>
        <taxon>Bacilli</taxon>
        <taxon>Bacillales</taxon>
        <taxon>Bacillaceae</taxon>
        <taxon>Bacillus</taxon>
    </lineage>
</organism>
<evidence type="ECO:0000256" key="4">
    <source>
        <dbReference type="ARBA" id="ARBA00038054"/>
    </source>
</evidence>
<dbReference type="InterPro" id="IPR012349">
    <property type="entry name" value="Split_barrel_FMN-bd"/>
</dbReference>
<dbReference type="InterPro" id="IPR002563">
    <property type="entry name" value="Flavin_Rdtase-like_dom"/>
</dbReference>
<sequence>MEIKPDMLEWKDAYKLLVGSIVPRPIAFVSTVDENGKANLAPFSFFTAISADPMLVCFSPMRKGTDGSKKDTLKNIEDTKEFVINVVSEEFTEQMNNTAIEFEADVDEFKETGLTKLDSVMVAPPAVKESKVQLECTLHQVLHFGEGAGSGSLVIGKVEYVRVADELYFDGKIDTEQLKPVGRMAGQMYTKPMADTFEMVRKR</sequence>
<dbReference type="GO" id="GO:0010181">
    <property type="term" value="F:FMN binding"/>
    <property type="evidence" value="ECO:0007669"/>
    <property type="project" value="InterPro"/>
</dbReference>
<dbReference type="Proteomes" id="UP000265801">
    <property type="component" value="Unassembled WGS sequence"/>
</dbReference>
<keyword evidence="2" id="KW-0285">Flavoprotein</keyword>
<dbReference type="AlphaFoldDB" id="A0A3A1QZ01"/>
<comment type="cofactor">
    <cofactor evidence="1">
        <name>FMN</name>
        <dbReference type="ChEBI" id="CHEBI:58210"/>
    </cofactor>
</comment>
<dbReference type="SMART" id="SM00903">
    <property type="entry name" value="Flavin_Reduct"/>
    <property type="match status" value="1"/>
</dbReference>
<proteinExistence type="inferred from homology"/>
<keyword evidence="3" id="KW-0288">FMN</keyword>
<accession>A0A3A1QZ01</accession>
<dbReference type="RefSeq" id="WP_119547043.1">
    <property type="nucleotide sequence ID" value="NZ_QXIR01000014.1"/>
</dbReference>
<dbReference type="PANTHER" id="PTHR33798">
    <property type="entry name" value="FLAVOPROTEIN OXYGENASE"/>
    <property type="match status" value="1"/>
</dbReference>
<dbReference type="GO" id="GO:0016646">
    <property type="term" value="F:oxidoreductase activity, acting on the CH-NH group of donors, NAD or NADP as acceptor"/>
    <property type="evidence" value="ECO:0007669"/>
    <property type="project" value="UniProtKB-ARBA"/>
</dbReference>
<evidence type="ECO:0000313" key="6">
    <source>
        <dbReference type="EMBL" id="RIW33256.1"/>
    </source>
</evidence>
<dbReference type="EMBL" id="QXIR01000014">
    <property type="protein sequence ID" value="RIW33256.1"/>
    <property type="molecule type" value="Genomic_DNA"/>
</dbReference>